<dbReference type="AlphaFoldDB" id="A0A1R1PWP2"/>
<dbReference type="PANTHER" id="PTHR11133:SF22">
    <property type="entry name" value="ALPHA-AMINOADIPIC SEMIALDEHYDE SYNTHASE, MITOCHONDRIAL"/>
    <property type="match status" value="1"/>
</dbReference>
<comment type="caution">
    <text evidence="5">The sequence shown here is derived from an EMBL/GenBank/DDBJ whole genome shotgun (WGS) entry which is preliminary data.</text>
</comment>
<dbReference type="InterPro" id="IPR005097">
    <property type="entry name" value="Sacchrp_dh_NADP-bd"/>
</dbReference>
<dbReference type="GO" id="GO:0019878">
    <property type="term" value="P:lysine biosynthetic process via aminoadipic acid"/>
    <property type="evidence" value="ECO:0007669"/>
    <property type="project" value="TreeGrafter"/>
</dbReference>
<keyword evidence="6" id="KW-1185">Reference proteome</keyword>
<keyword evidence="3" id="KW-0028">Amino-acid biosynthesis</keyword>
<keyword evidence="1" id="KW-0521">NADP</keyword>
<dbReference type="InterPro" id="IPR032095">
    <property type="entry name" value="Sacchrp_dh-like_C"/>
</dbReference>
<evidence type="ECO:0000313" key="5">
    <source>
        <dbReference type="EMBL" id="OMH85312.1"/>
    </source>
</evidence>
<evidence type="ECO:0000256" key="1">
    <source>
        <dbReference type="ARBA" id="ARBA00022857"/>
    </source>
</evidence>
<gene>
    <name evidence="5" type="ORF">AX774_g1118</name>
</gene>
<dbReference type="Pfam" id="PF03435">
    <property type="entry name" value="Sacchrp_dh_NADP"/>
    <property type="match status" value="1"/>
</dbReference>
<evidence type="ECO:0000313" key="6">
    <source>
        <dbReference type="Proteomes" id="UP000188320"/>
    </source>
</evidence>
<dbReference type="Gene3D" id="1.10.1870.10">
    <property type="entry name" value="Domain 3, Saccharopine reductase"/>
    <property type="match status" value="1"/>
</dbReference>
<dbReference type="SUPFAM" id="SSF55347">
    <property type="entry name" value="Glyceraldehyde-3-phosphate dehydrogenase-like, C-terminal domain"/>
    <property type="match status" value="1"/>
</dbReference>
<feature type="domain" description="Alanine dehydrogenase/pyridine nucleotide transhydrogenase NAD(H)-binding" evidence="4">
    <location>
        <begin position="56"/>
        <end position="251"/>
    </location>
</feature>
<dbReference type="Gene3D" id="3.30.360.10">
    <property type="entry name" value="Dihydrodipicolinate Reductase, domain 2"/>
    <property type="match status" value="1"/>
</dbReference>
<dbReference type="FunFam" id="3.30.360.10:FF:000008">
    <property type="entry name" value="Alpha-aminoadipic semialdehyde synthase, mitochondrial"/>
    <property type="match status" value="1"/>
</dbReference>
<proteinExistence type="predicted"/>
<dbReference type="Gene3D" id="3.40.50.720">
    <property type="entry name" value="NAD(P)-binding Rossmann-like Domain"/>
    <property type="match status" value="2"/>
</dbReference>
<keyword evidence="2" id="KW-0560">Oxidoreductase</keyword>
<dbReference type="GO" id="GO:0004753">
    <property type="term" value="F:saccharopine dehydrogenase activity"/>
    <property type="evidence" value="ECO:0007669"/>
    <property type="project" value="TreeGrafter"/>
</dbReference>
<accession>A0A1R1PWP2</accession>
<dbReference type="InterPro" id="IPR007698">
    <property type="entry name" value="AlaDH/PNT_NAD(H)-bd"/>
</dbReference>
<dbReference type="Pfam" id="PF16653">
    <property type="entry name" value="Sacchrp_dh_C"/>
    <property type="match status" value="1"/>
</dbReference>
<dbReference type="SMART" id="SM01002">
    <property type="entry name" value="AlaDh_PNT_C"/>
    <property type="match status" value="1"/>
</dbReference>
<evidence type="ECO:0000256" key="3">
    <source>
        <dbReference type="ARBA" id="ARBA00023154"/>
    </source>
</evidence>
<dbReference type="PANTHER" id="PTHR11133">
    <property type="entry name" value="SACCHAROPINE DEHYDROGENASE"/>
    <property type="match status" value="1"/>
</dbReference>
<dbReference type="OrthoDB" id="10059875at2759"/>
<dbReference type="EMBL" id="LSSK01000094">
    <property type="protein sequence ID" value="OMH85312.1"/>
    <property type="molecule type" value="Genomic_DNA"/>
</dbReference>
<dbReference type="Proteomes" id="UP000188320">
    <property type="component" value="Unassembled WGS sequence"/>
</dbReference>
<sequence>MFGKFAGYAGTIDGIHGLGQRMLAMGYNSPLINIGMSHIYPSLGAVKSHFQEVGDLIKQYGVPKDFGPMVFTITGRGNVGQGAKEIFECFPHEYVKVDQLEDLVRGFKGDSQSEGLHKIYGVKVNAEDYAIRKTDGKYDRNEFRAHPDRYTSNFHRKIAPFTTLLINGIYWDPHSPKLVTRQQLKEIQEMQKANKIDRFRMLGVADISCDMEGSIEFTTHASSIDSPFFYYDAINNVEHKSIGKEGIQVMSIDNLPTELPSEASRYFAELFYPVLKKLVRGEYEDPVIKNGLITGKDGKLMEPHRHLESLLAQYRKEVEESSKTDNTGSGIHVETAPQRKKVLVAGSGLVTGPLIRHLSGYVPGSGNGSGNGAGNVGGIDVLIASNNHEESNTLASTFPNTKTTGLDASNFSQVDELVKGSDLVISMLPAQLHPVVAKAAIKNKKDMVTASYISPAMANLDKEAKKAGVTILNEIGLDPGIDHCSAMKIIDDVKSRGGEIVSFVSWCGGLPAPENSNNPLGYKFSWSPRGVLTAGLNAAKFKLNNKIVQIEGKDLLKCRFPTVPLFSGFALEGLANRDSLSYADVYGLDLERMSTMVRGTLRFQGYSELMSSFVKLGFLDDKPIEGAFTPGNAPVFDYDSDFCKYVLKTENASQKTVTERVARLLERQPADPVVTRVVSTLGKFGMLETSSYDVKVSSSIIAPTALDGFCSILQRNLAYSPNERDMVLLSHEFIAAFPAQASSKGSHVLGGNNHSNPGFGRYELHKSTLASYGGIKIDEITGENKGESAMSRTVGIPVGIASCILLEGLVSTKGVIRPTQREIYIPMLDRLNTLKESPIFFNESCEIMDISHIYTNSITNSLQL</sequence>
<dbReference type="InterPro" id="IPR051168">
    <property type="entry name" value="AASS"/>
</dbReference>
<reference evidence="6" key="1">
    <citation type="submission" date="2017-01" db="EMBL/GenBank/DDBJ databases">
        <authorList>
            <person name="Wang Y."/>
            <person name="White M."/>
            <person name="Kvist S."/>
            <person name="Moncalvo J.-M."/>
        </authorList>
    </citation>
    <scope>NUCLEOTIDE SEQUENCE [LARGE SCALE GENOMIC DNA]</scope>
    <source>
        <strain evidence="6">COL-18-3</strain>
    </source>
</reference>
<name>A0A1R1PWP2_ZANCU</name>
<organism evidence="5 6">
    <name type="scientific">Zancudomyces culisetae</name>
    <name type="common">Gut fungus</name>
    <name type="synonym">Smittium culisetae</name>
    <dbReference type="NCBI Taxonomy" id="1213189"/>
    <lineage>
        <taxon>Eukaryota</taxon>
        <taxon>Fungi</taxon>
        <taxon>Fungi incertae sedis</taxon>
        <taxon>Zoopagomycota</taxon>
        <taxon>Kickxellomycotina</taxon>
        <taxon>Harpellomycetes</taxon>
        <taxon>Harpellales</taxon>
        <taxon>Legeriomycetaceae</taxon>
        <taxon>Zancudomyces</taxon>
    </lineage>
</organism>
<evidence type="ECO:0000259" key="4">
    <source>
        <dbReference type="SMART" id="SM01002"/>
    </source>
</evidence>
<evidence type="ECO:0000256" key="2">
    <source>
        <dbReference type="ARBA" id="ARBA00023002"/>
    </source>
</evidence>
<dbReference type="InterPro" id="IPR036291">
    <property type="entry name" value="NAD(P)-bd_dom_sf"/>
</dbReference>
<keyword evidence="3" id="KW-0457">Lysine biosynthesis</keyword>
<dbReference type="SUPFAM" id="SSF51735">
    <property type="entry name" value="NAD(P)-binding Rossmann-fold domains"/>
    <property type="match status" value="1"/>
</dbReference>
<protein>
    <submittedName>
        <fullName evidence="5">Alpha-aminoadipic semialdehyde synthase, mitochondrial</fullName>
    </submittedName>
</protein>
<dbReference type="GO" id="GO:0005737">
    <property type="term" value="C:cytoplasm"/>
    <property type="evidence" value="ECO:0007669"/>
    <property type="project" value="TreeGrafter"/>
</dbReference>